<dbReference type="OrthoDB" id="5182370at2"/>
<organism evidence="3 4">
    <name type="scientific">Solihabitans fulvus</name>
    <dbReference type="NCBI Taxonomy" id="1892852"/>
    <lineage>
        <taxon>Bacteria</taxon>
        <taxon>Bacillati</taxon>
        <taxon>Actinomycetota</taxon>
        <taxon>Actinomycetes</taxon>
        <taxon>Pseudonocardiales</taxon>
        <taxon>Pseudonocardiaceae</taxon>
        <taxon>Solihabitans</taxon>
    </lineage>
</organism>
<sequence length="450" mass="47338">MGRPEQPENSEQLQDQGLQDEGRPGHEDVLAPPVPAEAGDVHPPQRQPRRWRTAADYTAAALIAIVALVVGLVIAQRSDARATVSRPDPASVAPLPPATEMPPSLAEVWRAKSGATPIPVIAGSTVVSADGGEVLGRDPLSGQVRWQYSRNLPLCTVGTVWGKVLALFHKATNCSEVTTLDADSGKRGPQRNGDAAMGTRLLSDGNQVTVTGPTYFESYRRDDLVKTEEFGTLRGLVNPGKQPRPGCTYGSQAISTGQIAVIERCPGELGDRVSVLRSAPDKSDEPQVTSTAVLSGKGARVVAVTATRVAVALPNPARLVLVDAQSGSVQSETPLDLPDADLAGDPAGWTVTAATTNSHVLWYTGSRTIALSATDLTPQWTVTDAQGPGMLFASRLLMPVHGGMAVLDQITGSRVGTIQLDRAGYQGVVRLGQAGPVVFEQRGDTLVALR</sequence>
<dbReference type="InterPro" id="IPR011047">
    <property type="entry name" value="Quinoprotein_ADH-like_sf"/>
</dbReference>
<name>A0A5B2XLU0_9PSEU</name>
<evidence type="ECO:0000313" key="3">
    <source>
        <dbReference type="EMBL" id="KAA2264085.1"/>
    </source>
</evidence>
<dbReference type="Proteomes" id="UP000323454">
    <property type="component" value="Unassembled WGS sequence"/>
</dbReference>
<reference evidence="3 4" key="2">
    <citation type="submission" date="2019-09" db="EMBL/GenBank/DDBJ databases">
        <authorList>
            <person name="Jin C."/>
        </authorList>
    </citation>
    <scope>NUCLEOTIDE SEQUENCE [LARGE SCALE GENOMIC DNA]</scope>
    <source>
        <strain evidence="3 4">AN110305</strain>
    </source>
</reference>
<protein>
    <submittedName>
        <fullName evidence="3">PQQ-binding-like beta-propeller repeat protein</fullName>
    </submittedName>
</protein>
<keyword evidence="2" id="KW-0472">Membrane</keyword>
<dbReference type="SUPFAM" id="SSF50998">
    <property type="entry name" value="Quinoprotein alcohol dehydrogenase-like"/>
    <property type="match status" value="1"/>
</dbReference>
<feature type="region of interest" description="Disordered" evidence="1">
    <location>
        <begin position="1"/>
        <end position="52"/>
    </location>
</feature>
<dbReference type="AlphaFoldDB" id="A0A5B2XLU0"/>
<feature type="transmembrane region" description="Helical" evidence="2">
    <location>
        <begin position="54"/>
        <end position="75"/>
    </location>
</feature>
<reference evidence="3 4" key="1">
    <citation type="submission" date="2019-09" db="EMBL/GenBank/DDBJ databases">
        <title>Goodfellowia gen. nov., a new genus of the Pseudonocardineae related to Actinoalloteichus, containing Goodfellowia coeruleoviolacea gen. nov., comb. nov. gen. nov., comb. nov.</title>
        <authorList>
            <person name="Labeda D."/>
        </authorList>
    </citation>
    <scope>NUCLEOTIDE SEQUENCE [LARGE SCALE GENOMIC DNA]</scope>
    <source>
        <strain evidence="3 4">AN110305</strain>
    </source>
</reference>
<evidence type="ECO:0000256" key="2">
    <source>
        <dbReference type="SAM" id="Phobius"/>
    </source>
</evidence>
<keyword evidence="4" id="KW-1185">Reference proteome</keyword>
<dbReference type="RefSeq" id="WP_149848992.1">
    <property type="nucleotide sequence ID" value="NZ_VUOB01000013.1"/>
</dbReference>
<keyword evidence="2" id="KW-0812">Transmembrane</keyword>
<proteinExistence type="predicted"/>
<dbReference type="EMBL" id="VUOB01000013">
    <property type="protein sequence ID" value="KAA2264085.1"/>
    <property type="molecule type" value="Genomic_DNA"/>
</dbReference>
<evidence type="ECO:0000256" key="1">
    <source>
        <dbReference type="SAM" id="MobiDB-lite"/>
    </source>
</evidence>
<accession>A0A5B2XLU0</accession>
<feature type="region of interest" description="Disordered" evidence="1">
    <location>
        <begin position="80"/>
        <end position="101"/>
    </location>
</feature>
<gene>
    <name evidence="3" type="ORF">F0L68_08880</name>
</gene>
<evidence type="ECO:0000313" key="4">
    <source>
        <dbReference type="Proteomes" id="UP000323454"/>
    </source>
</evidence>
<comment type="caution">
    <text evidence="3">The sequence shown here is derived from an EMBL/GenBank/DDBJ whole genome shotgun (WGS) entry which is preliminary data.</text>
</comment>
<keyword evidence="2" id="KW-1133">Transmembrane helix</keyword>
<feature type="compositionally biased region" description="Basic and acidic residues" evidence="1">
    <location>
        <begin position="20"/>
        <end position="29"/>
    </location>
</feature>
<feature type="compositionally biased region" description="Polar residues" evidence="1">
    <location>
        <begin position="7"/>
        <end position="17"/>
    </location>
</feature>